<keyword evidence="1" id="KW-0732">Signal</keyword>
<protein>
    <recommendedName>
        <fullName evidence="2">Amidase domain-containing protein</fullName>
    </recommendedName>
</protein>
<feature type="signal peptide" evidence="1">
    <location>
        <begin position="1"/>
        <end position="16"/>
    </location>
</feature>
<evidence type="ECO:0000313" key="4">
    <source>
        <dbReference type="Proteomes" id="UP000600139"/>
    </source>
</evidence>
<dbReference type="PANTHER" id="PTHR42678">
    <property type="entry name" value="AMIDASE"/>
    <property type="match status" value="1"/>
</dbReference>
<dbReference type="EMBL" id="JAENIK010000011">
    <property type="protein sequence ID" value="MBK1816079.1"/>
    <property type="molecule type" value="Genomic_DNA"/>
</dbReference>
<evidence type="ECO:0000256" key="1">
    <source>
        <dbReference type="SAM" id="SignalP"/>
    </source>
</evidence>
<dbReference type="PANTHER" id="PTHR42678:SF11">
    <property type="entry name" value="AMIDASE FAMILY PROTEIN"/>
    <property type="match status" value="1"/>
</dbReference>
<organism evidence="3 4">
    <name type="scientific">Luteolibacter yonseiensis</name>
    <dbReference type="NCBI Taxonomy" id="1144680"/>
    <lineage>
        <taxon>Bacteria</taxon>
        <taxon>Pseudomonadati</taxon>
        <taxon>Verrucomicrobiota</taxon>
        <taxon>Verrucomicrobiia</taxon>
        <taxon>Verrucomicrobiales</taxon>
        <taxon>Verrucomicrobiaceae</taxon>
        <taxon>Luteolibacter</taxon>
    </lineage>
</organism>
<feature type="domain" description="Amidase" evidence="2">
    <location>
        <begin position="79"/>
        <end position="341"/>
    </location>
</feature>
<name>A0A934R6L3_9BACT</name>
<proteinExistence type="predicted"/>
<keyword evidence="4" id="KW-1185">Reference proteome</keyword>
<dbReference type="Pfam" id="PF01425">
    <property type="entry name" value="Amidase"/>
    <property type="match status" value="1"/>
</dbReference>
<dbReference type="InterPro" id="IPR036928">
    <property type="entry name" value="AS_sf"/>
</dbReference>
<evidence type="ECO:0000259" key="2">
    <source>
        <dbReference type="Pfam" id="PF01425"/>
    </source>
</evidence>
<dbReference type="Gene3D" id="3.90.1300.10">
    <property type="entry name" value="Amidase signature (AS) domain"/>
    <property type="match status" value="2"/>
</dbReference>
<reference evidence="3" key="1">
    <citation type="submission" date="2021-01" db="EMBL/GenBank/DDBJ databases">
        <title>Modified the classification status of verrucomicrobia.</title>
        <authorList>
            <person name="Feng X."/>
        </authorList>
    </citation>
    <scope>NUCLEOTIDE SEQUENCE</scope>
    <source>
        <strain evidence="3">JCM 18052</strain>
    </source>
</reference>
<evidence type="ECO:0000313" key="3">
    <source>
        <dbReference type="EMBL" id="MBK1816079.1"/>
    </source>
</evidence>
<accession>A0A934R6L3</accession>
<sequence>MHIHKKLFTGASPLLAAGLATIGMTANLSARRTAGVDPAPDVVSKPDAPIAAPKMFQLENATIKDIQGAMSDGSLTSVELVNLYLRRIQAYNQSSTISPIQPLNAVLFLNPDVLEDAAQADRLRKQGIVLGPLHGIPFLVKGSFSVQGLPISGGTNAWKDLLTDEDCWSVEKLRKAGAVVMGQANMDTWASSAVSSSSQIAGTVRSAYLQGALPGGSSGGSGVSAGAYLTNFTFGGETGGSIRNPGDRNGLVAYKVSGGSISVNKIIPLTPERDVIGPMTRAAVDNAIIRDVVGAKDPNDGWAPILPILEDKRPVPETGFVSAVQNATLRGKKIGIIATYVGMYYPGFTPAVTTGNLVNGTNTITVTSTDGIVLGMGVSGSQTGSPTGTVTAIDTETKVVTMSSNASQNRTGITLTFAGAGNTKATQTILPNTLALVQQAKLDMEAAGATVEYVFLPENVDTTVAPPGTPSSLSSTDGNRLAAWVYRSLIESAVSRPDFTYSQNAAAVLQTAALQSNITAARRNLFYSLNSSTGIYSPGDTITYGAQPVVDHYTRKKVQKNAFEDWMDANNLDAVVWPMWPNKTRSSGTIIGRDLVNAMYLPGVTVPMGKLTQAAVTGANPLPAGDEPLTMDFTGRLFDDAKVLGIAYAYEQATKHRYSPPLAPPVSGEVFDFKRQSKKPYSPDIKAPVLTYSGSAARAADGSITLTGGVADAGGVSRLEVSIAGALIPATIQGSSWTALLPAGSTTAAYLDAATSMDVIVLAVDNAGNATSAKGAVTLSTVL</sequence>
<dbReference type="RefSeq" id="WP_200351036.1">
    <property type="nucleotide sequence ID" value="NZ_BAABHZ010000006.1"/>
</dbReference>
<gene>
    <name evidence="3" type="ORF">JIN84_10690</name>
</gene>
<dbReference type="SUPFAM" id="SSF75304">
    <property type="entry name" value="Amidase signature (AS) enzymes"/>
    <property type="match status" value="2"/>
</dbReference>
<dbReference type="InterPro" id="IPR023631">
    <property type="entry name" value="Amidase_dom"/>
</dbReference>
<dbReference type="AlphaFoldDB" id="A0A934R6L3"/>
<feature type="chain" id="PRO_5036748534" description="Amidase domain-containing protein" evidence="1">
    <location>
        <begin position="17"/>
        <end position="783"/>
    </location>
</feature>
<dbReference type="Proteomes" id="UP000600139">
    <property type="component" value="Unassembled WGS sequence"/>
</dbReference>
<comment type="caution">
    <text evidence="3">The sequence shown here is derived from an EMBL/GenBank/DDBJ whole genome shotgun (WGS) entry which is preliminary data.</text>
</comment>